<keyword evidence="2" id="KW-0472">Membrane</keyword>
<evidence type="ECO:0000256" key="2">
    <source>
        <dbReference type="SAM" id="Phobius"/>
    </source>
</evidence>
<keyword evidence="5" id="KW-1185">Reference proteome</keyword>
<feature type="transmembrane region" description="Helical" evidence="2">
    <location>
        <begin position="286"/>
        <end position="309"/>
    </location>
</feature>
<feature type="domain" description="WSC" evidence="3">
    <location>
        <begin position="1"/>
        <end position="65"/>
    </location>
</feature>
<keyword evidence="2" id="KW-0812">Transmembrane</keyword>
<feature type="region of interest" description="Disordered" evidence="1">
    <location>
        <begin position="111"/>
        <end position="139"/>
    </location>
</feature>
<dbReference type="PROSITE" id="PS51212">
    <property type="entry name" value="WSC"/>
    <property type="match status" value="1"/>
</dbReference>
<feature type="transmembrane region" description="Helical" evidence="2">
    <location>
        <begin position="321"/>
        <end position="341"/>
    </location>
</feature>
<keyword evidence="2" id="KW-1133">Transmembrane helix</keyword>
<organism evidence="4 5">
    <name type="scientific">Schizothecium vesticola</name>
    <dbReference type="NCBI Taxonomy" id="314040"/>
    <lineage>
        <taxon>Eukaryota</taxon>
        <taxon>Fungi</taxon>
        <taxon>Dikarya</taxon>
        <taxon>Ascomycota</taxon>
        <taxon>Pezizomycotina</taxon>
        <taxon>Sordariomycetes</taxon>
        <taxon>Sordariomycetidae</taxon>
        <taxon>Sordariales</taxon>
        <taxon>Schizotheciaceae</taxon>
        <taxon>Schizothecium</taxon>
    </lineage>
</organism>
<dbReference type="EMBL" id="JAUKUD010000004">
    <property type="protein sequence ID" value="KAK0745536.1"/>
    <property type="molecule type" value="Genomic_DNA"/>
</dbReference>
<name>A0AA40EUC3_9PEZI</name>
<sequence>MTVEKYAIFCGRNRYFGLEYGRECYCEDIQIASPTASVSECSFACSGNSNQKCGVGNRQNLYINLIHDPRKPATLSAPYLGCFVDEGPRALPNNPVAADDMTAQKSRSEWIGFNPPPRHAAPPALPPLPDLGPDRRPRPRRRRRHLVLPEVHKTIQAATHHVHPHLANWPARFLMGFVLAPVFETGDCAFFAKLTGVLRAPVPPPPARSGGFFSSRTVLHQLVTHLCTVSLALTCIGAVKAVKMQYAPTRGPVVLELPVFVVGFTLYGLCRLVLETVTVGLRAGRTCLTVAVTDSLTFAVFPYIGPLWIEYWETVVDPGKEWLWVAEGLNIGFFFSSFPFFSRS</sequence>
<feature type="transmembrane region" description="Helical" evidence="2">
    <location>
        <begin position="254"/>
        <end position="274"/>
    </location>
</feature>
<dbReference type="Pfam" id="PF01822">
    <property type="entry name" value="WSC"/>
    <property type="match status" value="1"/>
</dbReference>
<reference evidence="4" key="1">
    <citation type="submission" date="2023-06" db="EMBL/GenBank/DDBJ databases">
        <title>Genome-scale phylogeny and comparative genomics of the fungal order Sordariales.</title>
        <authorList>
            <consortium name="Lawrence Berkeley National Laboratory"/>
            <person name="Hensen N."/>
            <person name="Bonometti L."/>
            <person name="Westerberg I."/>
            <person name="Brannstrom I.O."/>
            <person name="Guillou S."/>
            <person name="Cros-Aarteil S."/>
            <person name="Calhoun S."/>
            <person name="Haridas S."/>
            <person name="Kuo A."/>
            <person name="Mondo S."/>
            <person name="Pangilinan J."/>
            <person name="Riley R."/>
            <person name="LaButti K."/>
            <person name="Andreopoulos B."/>
            <person name="Lipzen A."/>
            <person name="Chen C."/>
            <person name="Yanf M."/>
            <person name="Daum C."/>
            <person name="Ng V."/>
            <person name="Clum A."/>
            <person name="Steindorff A."/>
            <person name="Ohm R."/>
            <person name="Martin F."/>
            <person name="Silar P."/>
            <person name="Natvig D."/>
            <person name="Lalanne C."/>
            <person name="Gautier V."/>
            <person name="Ament-velasquez S.L."/>
            <person name="Kruys A."/>
            <person name="Hutchinson M.I."/>
            <person name="Powell A.J."/>
            <person name="Barry K."/>
            <person name="Miller A.N."/>
            <person name="Grigoriev I.V."/>
            <person name="Debuchy R."/>
            <person name="Gladieux P."/>
            <person name="Thoren M.H."/>
            <person name="Johannesson H."/>
        </authorList>
    </citation>
    <scope>NUCLEOTIDE SEQUENCE</scope>
    <source>
        <strain evidence="4">SMH3187-1</strain>
    </source>
</reference>
<gene>
    <name evidence="4" type="ORF">B0T18DRAFT_390143</name>
</gene>
<proteinExistence type="predicted"/>
<feature type="compositionally biased region" description="Pro residues" evidence="1">
    <location>
        <begin position="114"/>
        <end position="130"/>
    </location>
</feature>
<protein>
    <recommendedName>
        <fullName evidence="3">WSC domain-containing protein</fullName>
    </recommendedName>
</protein>
<dbReference type="InterPro" id="IPR002889">
    <property type="entry name" value="WSC_carb-bd"/>
</dbReference>
<accession>A0AA40EUC3</accession>
<comment type="caution">
    <text evidence="4">The sequence shown here is derived from an EMBL/GenBank/DDBJ whole genome shotgun (WGS) entry which is preliminary data.</text>
</comment>
<evidence type="ECO:0000256" key="1">
    <source>
        <dbReference type="SAM" id="MobiDB-lite"/>
    </source>
</evidence>
<evidence type="ECO:0000313" key="5">
    <source>
        <dbReference type="Proteomes" id="UP001172155"/>
    </source>
</evidence>
<evidence type="ECO:0000259" key="3">
    <source>
        <dbReference type="PROSITE" id="PS51212"/>
    </source>
</evidence>
<dbReference type="Proteomes" id="UP001172155">
    <property type="component" value="Unassembled WGS sequence"/>
</dbReference>
<evidence type="ECO:0000313" key="4">
    <source>
        <dbReference type="EMBL" id="KAK0745536.1"/>
    </source>
</evidence>
<dbReference type="AlphaFoldDB" id="A0AA40EUC3"/>